<dbReference type="Proteomes" id="UP001320706">
    <property type="component" value="Unassembled WGS sequence"/>
</dbReference>
<accession>A0ACC3SME1</accession>
<name>A0ACC3SME1_9PEZI</name>
<comment type="caution">
    <text evidence="1">The sequence shown here is derived from an EMBL/GenBank/DDBJ whole genome shotgun (WGS) entry which is preliminary data.</text>
</comment>
<protein>
    <submittedName>
        <fullName evidence="1">Uncharacterized protein</fullName>
    </submittedName>
</protein>
<dbReference type="EMBL" id="JAMKPW020000003">
    <property type="protein sequence ID" value="KAK8219671.1"/>
    <property type="molecule type" value="Genomic_DNA"/>
</dbReference>
<reference evidence="1" key="1">
    <citation type="submission" date="2024-02" db="EMBL/GenBank/DDBJ databases">
        <title>Metagenome Assembled Genome of Zalaria obscura JY119.</title>
        <authorList>
            <person name="Vighnesh L."/>
            <person name="Jagadeeshwari U."/>
            <person name="Venkata Ramana C."/>
            <person name="Sasikala C."/>
        </authorList>
    </citation>
    <scope>NUCLEOTIDE SEQUENCE</scope>
    <source>
        <strain evidence="1">JY119</strain>
    </source>
</reference>
<evidence type="ECO:0000313" key="1">
    <source>
        <dbReference type="EMBL" id="KAK8219671.1"/>
    </source>
</evidence>
<evidence type="ECO:0000313" key="2">
    <source>
        <dbReference type="Proteomes" id="UP001320706"/>
    </source>
</evidence>
<sequence length="286" mass="31752">MSDASIVSCFTKSVPDLRLTWSTSNTGGCSAGLPLTSAYMCRIQYGTPQGRTRTTHPKDKHAGRQSTEIHIDLPVRQDGTEVTHLANSQSTFGVRQRNYGNYSMQSTLQMTGRESQDWGTLHLRDFSAVYPPQVGTDGIISSSEMHSHGFSFSPVMTPSDTQMYPVEASDPDFLQEDHGPMDEFDLMVPTHAGHGHAQFRPEGSYRLPEPFVPEGRMDHHVPGTYRPQEQPPPGMHMLQEPPLPGAYMFQGPQPPGARIPPPDFPHDGMELFEQRLWGQPPTPGNE</sequence>
<proteinExistence type="predicted"/>
<organism evidence="1 2">
    <name type="scientific">Zalaria obscura</name>
    <dbReference type="NCBI Taxonomy" id="2024903"/>
    <lineage>
        <taxon>Eukaryota</taxon>
        <taxon>Fungi</taxon>
        <taxon>Dikarya</taxon>
        <taxon>Ascomycota</taxon>
        <taxon>Pezizomycotina</taxon>
        <taxon>Dothideomycetes</taxon>
        <taxon>Dothideomycetidae</taxon>
        <taxon>Dothideales</taxon>
        <taxon>Zalariaceae</taxon>
        <taxon>Zalaria</taxon>
    </lineage>
</organism>
<gene>
    <name evidence="1" type="ORF">M8818_000645</name>
</gene>
<keyword evidence="2" id="KW-1185">Reference proteome</keyword>